<organism evidence="3 4">
    <name type="scientific">Cardamine amara subsp. amara</name>
    <dbReference type="NCBI Taxonomy" id="228776"/>
    <lineage>
        <taxon>Eukaryota</taxon>
        <taxon>Viridiplantae</taxon>
        <taxon>Streptophyta</taxon>
        <taxon>Embryophyta</taxon>
        <taxon>Tracheophyta</taxon>
        <taxon>Spermatophyta</taxon>
        <taxon>Magnoliopsida</taxon>
        <taxon>eudicotyledons</taxon>
        <taxon>Gunneridae</taxon>
        <taxon>Pentapetalae</taxon>
        <taxon>rosids</taxon>
        <taxon>malvids</taxon>
        <taxon>Brassicales</taxon>
        <taxon>Brassicaceae</taxon>
        <taxon>Cardamineae</taxon>
        <taxon>Cardamine</taxon>
    </lineage>
</organism>
<gene>
    <name evidence="2" type="ORF">V5N11_003150</name>
    <name evidence="3" type="ORF">V5N11_009082</name>
</gene>
<name>A0ABD1C7G4_CARAN</name>
<reference evidence="3 4" key="1">
    <citation type="submission" date="2024-04" db="EMBL/GenBank/DDBJ databases">
        <title>Genome assembly C_amara_ONT_v2.</title>
        <authorList>
            <person name="Yant L."/>
            <person name="Moore C."/>
            <person name="Slenker M."/>
        </authorList>
    </citation>
    <scope>NUCLEOTIDE SEQUENCE [LARGE SCALE GENOMIC DNA]</scope>
    <source>
        <tissue evidence="3">Leaf</tissue>
    </source>
</reference>
<evidence type="ECO:0000313" key="4">
    <source>
        <dbReference type="Proteomes" id="UP001558713"/>
    </source>
</evidence>
<proteinExistence type="predicted"/>
<protein>
    <recommendedName>
        <fullName evidence="1">DUF4283 domain-containing protein</fullName>
    </recommendedName>
</protein>
<dbReference type="Pfam" id="PF14111">
    <property type="entry name" value="DUF4283"/>
    <property type="match status" value="1"/>
</dbReference>
<evidence type="ECO:0000259" key="1">
    <source>
        <dbReference type="Pfam" id="PF14111"/>
    </source>
</evidence>
<feature type="domain" description="DUF4283" evidence="1">
    <location>
        <begin position="33"/>
        <end position="93"/>
    </location>
</feature>
<evidence type="ECO:0000313" key="3">
    <source>
        <dbReference type="EMBL" id="KAL1225431.1"/>
    </source>
</evidence>
<dbReference type="InterPro" id="IPR025558">
    <property type="entry name" value="DUF4283"/>
</dbReference>
<dbReference type="EMBL" id="JBANAX010000031">
    <property type="protein sequence ID" value="KAL1225431.1"/>
    <property type="molecule type" value="Genomic_DNA"/>
</dbReference>
<dbReference type="AlphaFoldDB" id="A0ABD1C7G4"/>
<evidence type="ECO:0000313" key="2">
    <source>
        <dbReference type="EMBL" id="KAL1188115.1"/>
    </source>
</evidence>
<keyword evidence="4" id="KW-1185">Reference proteome</keyword>
<comment type="caution">
    <text evidence="3">The sequence shown here is derived from an EMBL/GenBank/DDBJ whole genome shotgun (WGS) entry which is preliminary data.</text>
</comment>
<accession>A0ABD1C7G4</accession>
<dbReference type="Proteomes" id="UP001558713">
    <property type="component" value="Unassembled WGS sequence"/>
</dbReference>
<dbReference type="EMBL" id="JBANAX010000931">
    <property type="protein sequence ID" value="KAL1188115.1"/>
    <property type="molecule type" value="Genomic_DNA"/>
</dbReference>
<sequence length="111" mass="13098">MADELWRELQNLELGREDHELFIPQSAYDGVLARNRLSLIARPLNPRGQNLRTVVIEMPRIWGIASRVHGRVLDDIFVQFLFRSENELLSVLQLWKQCLILLFLYLRLGDR</sequence>